<proteinExistence type="predicted"/>
<dbReference type="OMA" id="ESMFAND"/>
<dbReference type="EMBL" id="KB467831">
    <property type="protein sequence ID" value="PCH33479.1"/>
    <property type="molecule type" value="Genomic_DNA"/>
</dbReference>
<feature type="region of interest" description="Disordered" evidence="1">
    <location>
        <begin position="72"/>
        <end position="136"/>
    </location>
</feature>
<dbReference type="OrthoDB" id="2756422at2759"/>
<feature type="chain" id="PRO_5013944235" evidence="2">
    <location>
        <begin position="23"/>
        <end position="172"/>
    </location>
</feature>
<reference evidence="3 4" key="1">
    <citation type="journal article" date="2012" name="Science">
        <title>The Paleozoic origin of enzymatic lignin decomposition reconstructed from 31 fungal genomes.</title>
        <authorList>
            <person name="Floudas D."/>
            <person name="Binder M."/>
            <person name="Riley R."/>
            <person name="Barry K."/>
            <person name="Blanchette R.A."/>
            <person name="Henrissat B."/>
            <person name="Martinez A.T."/>
            <person name="Otillar R."/>
            <person name="Spatafora J.W."/>
            <person name="Yadav J.S."/>
            <person name="Aerts A."/>
            <person name="Benoit I."/>
            <person name="Boyd A."/>
            <person name="Carlson A."/>
            <person name="Copeland A."/>
            <person name="Coutinho P.M."/>
            <person name="de Vries R.P."/>
            <person name="Ferreira P."/>
            <person name="Findley K."/>
            <person name="Foster B."/>
            <person name="Gaskell J."/>
            <person name="Glotzer D."/>
            <person name="Gorecki P."/>
            <person name="Heitman J."/>
            <person name="Hesse C."/>
            <person name="Hori C."/>
            <person name="Igarashi K."/>
            <person name="Jurgens J.A."/>
            <person name="Kallen N."/>
            <person name="Kersten P."/>
            <person name="Kohler A."/>
            <person name="Kuees U."/>
            <person name="Kumar T.K.A."/>
            <person name="Kuo A."/>
            <person name="LaButti K."/>
            <person name="Larrondo L.F."/>
            <person name="Lindquist E."/>
            <person name="Ling A."/>
            <person name="Lombard V."/>
            <person name="Lucas S."/>
            <person name="Lundell T."/>
            <person name="Martin R."/>
            <person name="McLaughlin D.J."/>
            <person name="Morgenstern I."/>
            <person name="Morin E."/>
            <person name="Murat C."/>
            <person name="Nagy L.G."/>
            <person name="Nolan M."/>
            <person name="Ohm R.A."/>
            <person name="Patyshakuliyeva A."/>
            <person name="Rokas A."/>
            <person name="Ruiz-Duenas F.J."/>
            <person name="Sabat G."/>
            <person name="Salamov A."/>
            <person name="Samejima M."/>
            <person name="Schmutz J."/>
            <person name="Slot J.C."/>
            <person name="St John F."/>
            <person name="Stenlid J."/>
            <person name="Sun H."/>
            <person name="Sun S."/>
            <person name="Syed K."/>
            <person name="Tsang A."/>
            <person name="Wiebenga A."/>
            <person name="Young D."/>
            <person name="Pisabarro A."/>
            <person name="Eastwood D.C."/>
            <person name="Martin F."/>
            <person name="Cullen D."/>
            <person name="Grigoriev I.V."/>
            <person name="Hibbett D.S."/>
        </authorList>
    </citation>
    <scope>NUCLEOTIDE SEQUENCE [LARGE SCALE GENOMIC DNA]</scope>
    <source>
        <strain evidence="3 4">MD-104</strain>
    </source>
</reference>
<name>A0A2H3J411_WOLCO</name>
<organism evidence="3 4">
    <name type="scientific">Wolfiporia cocos (strain MD-104)</name>
    <name type="common">Brown rot fungus</name>
    <dbReference type="NCBI Taxonomy" id="742152"/>
    <lineage>
        <taxon>Eukaryota</taxon>
        <taxon>Fungi</taxon>
        <taxon>Dikarya</taxon>
        <taxon>Basidiomycota</taxon>
        <taxon>Agaricomycotina</taxon>
        <taxon>Agaricomycetes</taxon>
        <taxon>Polyporales</taxon>
        <taxon>Phaeolaceae</taxon>
        <taxon>Wolfiporia</taxon>
    </lineage>
</organism>
<protein>
    <submittedName>
        <fullName evidence="3">Uncharacterized protein</fullName>
    </submittedName>
</protein>
<keyword evidence="2" id="KW-0732">Signal</keyword>
<feature type="compositionally biased region" description="Polar residues" evidence="1">
    <location>
        <begin position="74"/>
        <end position="102"/>
    </location>
</feature>
<gene>
    <name evidence="3" type="ORF">WOLCODRAFT_160096</name>
</gene>
<accession>A0A2H3J411</accession>
<evidence type="ECO:0000313" key="3">
    <source>
        <dbReference type="EMBL" id="PCH33479.1"/>
    </source>
</evidence>
<feature type="signal peptide" evidence="2">
    <location>
        <begin position="1"/>
        <end position="22"/>
    </location>
</feature>
<evidence type="ECO:0000256" key="1">
    <source>
        <dbReference type="SAM" id="MobiDB-lite"/>
    </source>
</evidence>
<evidence type="ECO:0000256" key="2">
    <source>
        <dbReference type="SAM" id="SignalP"/>
    </source>
</evidence>
<keyword evidence="4" id="KW-1185">Reference proteome</keyword>
<sequence length="172" mass="17498">MRSPIIAFSIMAATVSPSLVLARPNSPAPNGISHPRITEVETNGASNPLQLERRFGNALGIMPGNNLDALNPGTLLSSAQPASQDNSGSSAAAKTDAVQSDLPTVEKDVQSPKSAVANSAAPIAPAEPASPYAGGNVDATSSKANWESMFANDDTMTKLAQSGNKANIASEA</sequence>
<feature type="compositionally biased region" description="Low complexity" evidence="1">
    <location>
        <begin position="114"/>
        <end position="133"/>
    </location>
</feature>
<evidence type="ECO:0000313" key="4">
    <source>
        <dbReference type="Proteomes" id="UP000218811"/>
    </source>
</evidence>
<dbReference type="AlphaFoldDB" id="A0A2H3J411"/>
<dbReference type="Proteomes" id="UP000218811">
    <property type="component" value="Unassembled WGS sequence"/>
</dbReference>